<keyword evidence="1" id="KW-0472">Membrane</keyword>
<dbReference type="AlphaFoldDB" id="A0A0E3M9N3"/>
<dbReference type="KEGG" id="csq:CSCA_2590"/>
<sequence>MLISKLGTIEVLVIIPTILFIGAVILFALNKKITELTE</sequence>
<gene>
    <name evidence="2" type="ORF">CSCA_2590</name>
</gene>
<name>A0A0E3M9N3_CLOSL</name>
<accession>A0A0E3M9N3</accession>
<evidence type="ECO:0000313" key="3">
    <source>
        <dbReference type="Proteomes" id="UP000033115"/>
    </source>
</evidence>
<keyword evidence="1" id="KW-0812">Transmembrane</keyword>
<dbReference type="STRING" id="1548.CSCA_2590"/>
<keyword evidence="1" id="KW-1133">Transmembrane helix</keyword>
<dbReference type="EMBL" id="CP009933">
    <property type="protein sequence ID" value="AKA69715.1"/>
    <property type="molecule type" value="Genomic_DNA"/>
</dbReference>
<dbReference type="HOGENOM" id="CLU_3326624_0_0_9"/>
<reference evidence="2 3" key="1">
    <citation type="journal article" date="2015" name="J. Biotechnol.">
        <title>Complete genome sequence of a malodorant-producing acetogen, Clostridium scatologenes ATCC 25775(T).</title>
        <authorList>
            <person name="Zhu Z."/>
            <person name="Guo T."/>
            <person name="Zheng H."/>
            <person name="Song T."/>
            <person name="Ouyang P."/>
            <person name="Xie J."/>
        </authorList>
    </citation>
    <scope>NUCLEOTIDE SEQUENCE [LARGE SCALE GENOMIC DNA]</scope>
    <source>
        <strain evidence="2 3">ATCC 25775</strain>
    </source>
</reference>
<feature type="transmembrane region" description="Helical" evidence="1">
    <location>
        <begin position="6"/>
        <end position="29"/>
    </location>
</feature>
<keyword evidence="3" id="KW-1185">Reference proteome</keyword>
<dbReference type="Proteomes" id="UP000033115">
    <property type="component" value="Chromosome"/>
</dbReference>
<evidence type="ECO:0000313" key="2">
    <source>
        <dbReference type="EMBL" id="AKA69715.1"/>
    </source>
</evidence>
<proteinExistence type="predicted"/>
<organism evidence="2 3">
    <name type="scientific">Clostridium scatologenes</name>
    <dbReference type="NCBI Taxonomy" id="1548"/>
    <lineage>
        <taxon>Bacteria</taxon>
        <taxon>Bacillati</taxon>
        <taxon>Bacillota</taxon>
        <taxon>Clostridia</taxon>
        <taxon>Eubacteriales</taxon>
        <taxon>Clostridiaceae</taxon>
        <taxon>Clostridium</taxon>
    </lineage>
</organism>
<protein>
    <submittedName>
        <fullName evidence="2">Uncharacterized protein</fullName>
    </submittedName>
</protein>
<evidence type="ECO:0000256" key="1">
    <source>
        <dbReference type="SAM" id="Phobius"/>
    </source>
</evidence>